<comment type="catalytic activity">
    <reaction evidence="1">
        <text>an acyl phosphate + H2O = a carboxylate + phosphate + H(+)</text>
        <dbReference type="Rhea" id="RHEA:14965"/>
        <dbReference type="ChEBI" id="CHEBI:15377"/>
        <dbReference type="ChEBI" id="CHEBI:15378"/>
        <dbReference type="ChEBI" id="CHEBI:29067"/>
        <dbReference type="ChEBI" id="CHEBI:43474"/>
        <dbReference type="ChEBI" id="CHEBI:59918"/>
        <dbReference type="EC" id="3.6.1.7"/>
    </reaction>
</comment>
<sequence length="209" mass="23313">MKRINVVVSGRIQNVGYRAKVIAIAKAFGVTGLIQNLDDGRVRIIAESEDDNLDKFLDVIRIKNTLIDVEDVQVEHADDTVGFADFYKLVGGGETDERLDKAAEYLLKLISVMEAGFGTLKAETTKSIEQISTLRQETMKFGKDIGAMRVDLVGEVEEQISGKAHNIAYIKRLNTSFTPQVQFRLNTSFTSPIYNRTSNSFTPSPIRYS</sequence>
<evidence type="ECO:0000259" key="3">
    <source>
        <dbReference type="PROSITE" id="PS51160"/>
    </source>
</evidence>
<evidence type="ECO:0000313" key="4">
    <source>
        <dbReference type="EMBL" id="QNO48210.1"/>
    </source>
</evidence>
<name>A0A7G9YJM6_9EURY</name>
<keyword evidence="1 4" id="KW-0378">Hydrolase</keyword>
<dbReference type="PANTHER" id="PTHR47268:SF4">
    <property type="entry name" value="ACYLPHOSPHATASE"/>
    <property type="match status" value="1"/>
</dbReference>
<comment type="similarity">
    <text evidence="2">Belongs to the acylphosphatase family.</text>
</comment>
<accession>A0A7G9YJM6</accession>
<evidence type="ECO:0000256" key="1">
    <source>
        <dbReference type="PROSITE-ProRule" id="PRU00520"/>
    </source>
</evidence>
<dbReference type="PANTHER" id="PTHR47268">
    <property type="entry name" value="ACYLPHOSPHATASE"/>
    <property type="match status" value="1"/>
</dbReference>
<dbReference type="SUPFAM" id="SSF54975">
    <property type="entry name" value="Acylphosphatase/BLUF domain-like"/>
    <property type="match status" value="1"/>
</dbReference>
<dbReference type="EMBL" id="MT631314">
    <property type="protein sequence ID" value="QNO48210.1"/>
    <property type="molecule type" value="Genomic_DNA"/>
</dbReference>
<dbReference type="Gene3D" id="3.30.70.100">
    <property type="match status" value="1"/>
</dbReference>
<proteinExistence type="inferred from homology"/>
<gene>
    <name evidence="4" type="primary">yccX</name>
    <name evidence="4" type="ORF">PGANABGL_00024</name>
</gene>
<dbReference type="InterPro" id="IPR036046">
    <property type="entry name" value="Acylphosphatase-like_dom_sf"/>
</dbReference>
<feature type="active site" evidence="1">
    <location>
        <position position="18"/>
    </location>
</feature>
<feature type="active site" evidence="1">
    <location>
        <position position="36"/>
    </location>
</feature>
<dbReference type="Pfam" id="PF00708">
    <property type="entry name" value="Acylphosphatase"/>
    <property type="match status" value="1"/>
</dbReference>
<dbReference type="PROSITE" id="PS51160">
    <property type="entry name" value="ACYLPHOSPHATASE_3"/>
    <property type="match status" value="1"/>
</dbReference>
<protein>
    <recommendedName>
        <fullName evidence="1">acylphosphatase</fullName>
        <ecNumber evidence="1">3.6.1.7</ecNumber>
    </recommendedName>
</protein>
<dbReference type="GO" id="GO:0003998">
    <property type="term" value="F:acylphosphatase activity"/>
    <property type="evidence" value="ECO:0007669"/>
    <property type="project" value="UniProtKB-EC"/>
</dbReference>
<dbReference type="EC" id="3.6.1.7" evidence="1"/>
<reference evidence="4" key="1">
    <citation type="submission" date="2020-06" db="EMBL/GenBank/DDBJ databases">
        <title>Unique genomic features of the anaerobic methanotrophic archaea.</title>
        <authorList>
            <person name="Chadwick G.L."/>
            <person name="Skennerton C.T."/>
            <person name="Laso-Perez R."/>
            <person name="Leu A.O."/>
            <person name="Speth D.R."/>
            <person name="Yu H."/>
            <person name="Morgan-Lang C."/>
            <person name="Hatzenpichler R."/>
            <person name="Goudeau D."/>
            <person name="Malmstrom R."/>
            <person name="Brazelton W.J."/>
            <person name="Woyke T."/>
            <person name="Hallam S.J."/>
            <person name="Tyson G.W."/>
            <person name="Wegener G."/>
            <person name="Boetius A."/>
            <person name="Orphan V."/>
        </authorList>
    </citation>
    <scope>NUCLEOTIDE SEQUENCE</scope>
</reference>
<dbReference type="InterPro" id="IPR001792">
    <property type="entry name" value="Acylphosphatase-like_dom"/>
</dbReference>
<dbReference type="InterPro" id="IPR020456">
    <property type="entry name" value="Acylphosphatase"/>
</dbReference>
<feature type="domain" description="Acylphosphatase-like" evidence="3">
    <location>
        <begin position="3"/>
        <end position="91"/>
    </location>
</feature>
<dbReference type="AlphaFoldDB" id="A0A7G9YJM6"/>
<organism evidence="4">
    <name type="scientific">Candidatus Methanogaster sp. ANME-2c ERB4</name>
    <dbReference type="NCBI Taxonomy" id="2759911"/>
    <lineage>
        <taxon>Archaea</taxon>
        <taxon>Methanobacteriati</taxon>
        <taxon>Methanobacteriota</taxon>
        <taxon>Stenosarchaea group</taxon>
        <taxon>Methanomicrobia</taxon>
        <taxon>Methanosarcinales</taxon>
        <taxon>ANME-2 cluster</taxon>
        <taxon>Candidatus Methanogasteraceae</taxon>
        <taxon>Candidatus Methanogaster</taxon>
    </lineage>
</organism>
<evidence type="ECO:0000256" key="2">
    <source>
        <dbReference type="RuleBase" id="RU004168"/>
    </source>
</evidence>